<protein>
    <recommendedName>
        <fullName evidence="2 8">DNA repair protein RecN</fullName>
    </recommendedName>
    <alternativeName>
        <fullName evidence="7 8">Recombination protein N</fullName>
    </alternativeName>
</protein>
<keyword evidence="5" id="KW-0067">ATP-binding</keyword>
<evidence type="ECO:0000256" key="5">
    <source>
        <dbReference type="ARBA" id="ARBA00022840"/>
    </source>
</evidence>
<gene>
    <name evidence="11" type="primary">recN</name>
    <name evidence="11" type="ORF">DQQ01_06060</name>
</gene>
<dbReference type="InterPro" id="IPR027417">
    <property type="entry name" value="P-loop_NTPase"/>
</dbReference>
<evidence type="ECO:0000313" key="11">
    <source>
        <dbReference type="EMBL" id="AWY97783.1"/>
    </source>
</evidence>
<dbReference type="Gene3D" id="3.40.50.300">
    <property type="entry name" value="P-loop containing nucleotide triphosphate hydrolases"/>
    <property type="match status" value="2"/>
</dbReference>
<evidence type="ECO:0000313" key="12">
    <source>
        <dbReference type="Proteomes" id="UP000250003"/>
    </source>
</evidence>
<dbReference type="PANTHER" id="PTHR11059:SF0">
    <property type="entry name" value="DNA REPAIR PROTEIN RECN"/>
    <property type="match status" value="1"/>
</dbReference>
<dbReference type="OrthoDB" id="9806954at2"/>
<dbReference type="KEGG" id="blau:DQQ01_06060"/>
<dbReference type="AlphaFoldDB" id="A0A2Z4U9T5"/>
<dbReference type="InterPro" id="IPR038729">
    <property type="entry name" value="Rad50/SbcC_AAA"/>
</dbReference>
<dbReference type="NCBIfam" id="TIGR00634">
    <property type="entry name" value="recN"/>
    <property type="match status" value="1"/>
</dbReference>
<dbReference type="GO" id="GO:0006302">
    <property type="term" value="P:double-strand break repair"/>
    <property type="evidence" value="ECO:0007669"/>
    <property type="project" value="InterPro"/>
</dbReference>
<organism evidence="11 12">
    <name type="scientific">Blautia argi</name>
    <dbReference type="NCBI Taxonomy" id="1912897"/>
    <lineage>
        <taxon>Bacteria</taxon>
        <taxon>Bacillati</taxon>
        <taxon>Bacillota</taxon>
        <taxon>Clostridia</taxon>
        <taxon>Lachnospirales</taxon>
        <taxon>Lachnospiraceae</taxon>
        <taxon>Blautia</taxon>
    </lineage>
</organism>
<dbReference type="Pfam" id="PF13476">
    <property type="entry name" value="AAA_23"/>
    <property type="match status" value="1"/>
</dbReference>
<dbReference type="PIRSF" id="PIRSF003128">
    <property type="entry name" value="RecN"/>
    <property type="match status" value="1"/>
</dbReference>
<proteinExistence type="inferred from homology"/>
<dbReference type="GO" id="GO:0016887">
    <property type="term" value="F:ATP hydrolysis activity"/>
    <property type="evidence" value="ECO:0007669"/>
    <property type="project" value="InterPro"/>
</dbReference>
<dbReference type="CDD" id="cd03241">
    <property type="entry name" value="ABC_RecN"/>
    <property type="match status" value="2"/>
</dbReference>
<reference evidence="12" key="1">
    <citation type="submission" date="2018-06" db="EMBL/GenBank/DDBJ databases">
        <title>Description of Blautia argi sp. nov., a new anaerobic isolated from dog feces.</title>
        <authorList>
            <person name="Chang Y.-H."/>
            <person name="Paek J."/>
            <person name="Shin Y."/>
        </authorList>
    </citation>
    <scope>NUCLEOTIDE SEQUENCE [LARGE SCALE GENOMIC DNA]</scope>
    <source>
        <strain evidence="12">KCTC 15426</strain>
    </source>
</reference>
<dbReference type="GO" id="GO:0005524">
    <property type="term" value="F:ATP binding"/>
    <property type="evidence" value="ECO:0007669"/>
    <property type="project" value="UniProtKB-KW"/>
</dbReference>
<evidence type="ECO:0000256" key="6">
    <source>
        <dbReference type="ARBA" id="ARBA00023204"/>
    </source>
</evidence>
<keyword evidence="9" id="KW-0175">Coiled coil</keyword>
<dbReference type="InterPro" id="IPR004604">
    <property type="entry name" value="DNA_recomb/repair_RecN"/>
</dbReference>
<dbReference type="GO" id="GO:0009432">
    <property type="term" value="P:SOS response"/>
    <property type="evidence" value="ECO:0007669"/>
    <property type="project" value="TreeGrafter"/>
</dbReference>
<keyword evidence="4 8" id="KW-0227">DNA damage</keyword>
<name>A0A2Z4U9T5_9FIRM</name>
<dbReference type="FunFam" id="3.40.50.300:FF:000356">
    <property type="entry name" value="DNA repair protein RecN"/>
    <property type="match status" value="1"/>
</dbReference>
<comment type="function">
    <text evidence="8">May be involved in recombinational repair of damaged DNA.</text>
</comment>
<evidence type="ECO:0000256" key="1">
    <source>
        <dbReference type="ARBA" id="ARBA00009441"/>
    </source>
</evidence>
<evidence type="ECO:0000256" key="3">
    <source>
        <dbReference type="ARBA" id="ARBA00022741"/>
    </source>
</evidence>
<dbReference type="EMBL" id="CP030280">
    <property type="protein sequence ID" value="AWY97783.1"/>
    <property type="molecule type" value="Genomic_DNA"/>
</dbReference>
<dbReference type="RefSeq" id="WP_111919253.1">
    <property type="nucleotide sequence ID" value="NZ_CP030280.1"/>
</dbReference>
<evidence type="ECO:0000256" key="7">
    <source>
        <dbReference type="ARBA" id="ARBA00033408"/>
    </source>
</evidence>
<dbReference type="PANTHER" id="PTHR11059">
    <property type="entry name" value="DNA REPAIR PROTEIN RECN"/>
    <property type="match status" value="1"/>
</dbReference>
<dbReference type="Proteomes" id="UP000250003">
    <property type="component" value="Chromosome"/>
</dbReference>
<dbReference type="SUPFAM" id="SSF52540">
    <property type="entry name" value="P-loop containing nucleoside triphosphate hydrolases"/>
    <property type="match status" value="1"/>
</dbReference>
<comment type="similarity">
    <text evidence="1 8">Belongs to the RecN family.</text>
</comment>
<feature type="domain" description="Rad50/SbcC-type AAA" evidence="10">
    <location>
        <begin position="5"/>
        <end position="216"/>
    </location>
</feature>
<dbReference type="GO" id="GO:0006310">
    <property type="term" value="P:DNA recombination"/>
    <property type="evidence" value="ECO:0007669"/>
    <property type="project" value="InterPro"/>
</dbReference>
<evidence type="ECO:0000256" key="2">
    <source>
        <dbReference type="ARBA" id="ARBA00021315"/>
    </source>
</evidence>
<evidence type="ECO:0000256" key="4">
    <source>
        <dbReference type="ARBA" id="ARBA00022763"/>
    </source>
</evidence>
<keyword evidence="6 8" id="KW-0234">DNA repair</keyword>
<sequence>MLVHLHVKNLALIEEAEVDFEEGLNILTGETGAGKSILMGAVNLALGQKMTREIIREGASYALVELVFQVSPDTEEKLRELSVYPEDGQVIITRRITESRSMIKVNGEICTAAAIKKAASLLLDIHGQHEHQSLLYPDRQMEILDEYSQSRSAEKKEAVKVLYSAYSRIRKELEAYEIDEEQRRREISFLEYEIQEIQNAELRDGEDEELEELYRKLTNSRKITESLNSVYQLTGYEEEGSGTQTGRALQRLGQVSDFDENLENLYRSLEDIDSLLNDFNREVSGYLSEFVFSEEEFQETESRLDLINTLKAKYGHTISEIQVYKEEKEQELERLRNFEERKEALKRELEEKEAALTHACRELTEVRKSWAMKLKEEIKQALEDLNFLNVEFEIRFTEKEKFSPQGKDSICFMISTNPGEPVRELSKVVSGGELSRIMLAIKTLLADKDRTETLIFDEIDTGISGRTAQKVAEKMAVISRQHQIICITHLPQIAAQANAHYLIEKNVEEKGTSTKIRSLSYEESVEELARMLGGVKITEAVLQNAAEMKDLAQQQKNTRVK</sequence>
<keyword evidence="12" id="KW-1185">Reference proteome</keyword>
<dbReference type="GO" id="GO:0043590">
    <property type="term" value="C:bacterial nucleoid"/>
    <property type="evidence" value="ECO:0007669"/>
    <property type="project" value="TreeGrafter"/>
</dbReference>
<evidence type="ECO:0000256" key="8">
    <source>
        <dbReference type="PIRNR" id="PIRNR003128"/>
    </source>
</evidence>
<evidence type="ECO:0000259" key="10">
    <source>
        <dbReference type="Pfam" id="PF13476"/>
    </source>
</evidence>
<keyword evidence="3" id="KW-0547">Nucleotide-binding</keyword>
<evidence type="ECO:0000256" key="9">
    <source>
        <dbReference type="SAM" id="Coils"/>
    </source>
</evidence>
<accession>A0A2Z4U9T5</accession>
<feature type="coiled-coil region" evidence="9">
    <location>
        <begin position="321"/>
        <end position="391"/>
    </location>
</feature>